<name>A0A096P9Y2_OSTTA</name>
<dbReference type="PANTHER" id="PTHR11706">
    <property type="entry name" value="SOLUTE CARRIER PROTEIN FAMILY 11 MEMBER"/>
    <property type="match status" value="1"/>
</dbReference>
<dbReference type="AlphaFoldDB" id="A0A096P9Y2"/>
<dbReference type="PANTHER" id="PTHR11706:SF33">
    <property type="entry name" value="NATURAL RESISTANCE-ASSOCIATED MACROPHAGE PROTEIN 2"/>
    <property type="match status" value="1"/>
</dbReference>
<evidence type="ECO:0000256" key="8">
    <source>
        <dbReference type="SAM" id="Phobius"/>
    </source>
</evidence>
<dbReference type="InterPro" id="IPR001046">
    <property type="entry name" value="NRAMP_fam"/>
</dbReference>
<evidence type="ECO:0000256" key="5">
    <source>
        <dbReference type="ARBA" id="ARBA00022989"/>
    </source>
</evidence>
<dbReference type="EMBL" id="CAID01000015">
    <property type="protein sequence ID" value="CEG01750.1"/>
    <property type="molecule type" value="Genomic_DNA"/>
</dbReference>
<feature type="region of interest" description="Disordered" evidence="7">
    <location>
        <begin position="1"/>
        <end position="48"/>
    </location>
</feature>
<feature type="transmembrane region" description="Helical" evidence="8">
    <location>
        <begin position="107"/>
        <end position="129"/>
    </location>
</feature>
<gene>
    <name evidence="9" type="ORF">OT_ostta15g01250</name>
</gene>
<proteinExistence type="inferred from homology"/>
<evidence type="ECO:0000313" key="10">
    <source>
        <dbReference type="Proteomes" id="UP000009170"/>
    </source>
</evidence>
<keyword evidence="4 8" id="KW-0812">Transmembrane</keyword>
<dbReference type="Pfam" id="PF01566">
    <property type="entry name" value="Nramp"/>
    <property type="match status" value="1"/>
</dbReference>
<evidence type="ECO:0000256" key="3">
    <source>
        <dbReference type="ARBA" id="ARBA00022448"/>
    </source>
</evidence>
<comment type="caution">
    <text evidence="9">The sequence shown here is derived from an EMBL/GenBank/DDBJ whole genome shotgun (WGS) entry which is preliminary data.</text>
</comment>
<dbReference type="NCBIfam" id="NF037982">
    <property type="entry name" value="Nramp_1"/>
    <property type="match status" value="1"/>
</dbReference>
<organism evidence="9 10">
    <name type="scientific">Ostreococcus tauri</name>
    <name type="common">Marine green alga</name>
    <dbReference type="NCBI Taxonomy" id="70448"/>
    <lineage>
        <taxon>Eukaryota</taxon>
        <taxon>Viridiplantae</taxon>
        <taxon>Chlorophyta</taxon>
        <taxon>Mamiellophyceae</taxon>
        <taxon>Mamiellales</taxon>
        <taxon>Bathycoccaceae</taxon>
        <taxon>Ostreococcus</taxon>
    </lineage>
</organism>
<comment type="subcellular location">
    <subcellularLocation>
        <location evidence="1">Membrane</location>
        <topology evidence="1">Multi-pass membrane protein</topology>
    </subcellularLocation>
</comment>
<feature type="transmembrane region" description="Helical" evidence="8">
    <location>
        <begin position="211"/>
        <end position="231"/>
    </location>
</feature>
<dbReference type="NCBIfam" id="TIGR01197">
    <property type="entry name" value="nramp"/>
    <property type="match status" value="1"/>
</dbReference>
<feature type="region of interest" description="Disordered" evidence="7">
    <location>
        <begin position="528"/>
        <end position="561"/>
    </location>
</feature>
<evidence type="ECO:0000256" key="6">
    <source>
        <dbReference type="ARBA" id="ARBA00023136"/>
    </source>
</evidence>
<keyword evidence="10" id="KW-1185">Reference proteome</keyword>
<feature type="transmembrane region" description="Helical" evidence="8">
    <location>
        <begin position="71"/>
        <end position="87"/>
    </location>
</feature>
<dbReference type="RefSeq" id="XP_003083269.2">
    <property type="nucleotide sequence ID" value="XM_003083221.2"/>
</dbReference>
<keyword evidence="3" id="KW-0813">Transport</keyword>
<evidence type="ECO:0000256" key="7">
    <source>
        <dbReference type="SAM" id="MobiDB-lite"/>
    </source>
</evidence>
<evidence type="ECO:0000313" key="9">
    <source>
        <dbReference type="EMBL" id="CEG01750.1"/>
    </source>
</evidence>
<accession>A0A096P9Y2</accession>
<evidence type="ECO:0000256" key="2">
    <source>
        <dbReference type="ARBA" id="ARBA00009965"/>
    </source>
</evidence>
<feature type="transmembrane region" description="Helical" evidence="8">
    <location>
        <begin position="389"/>
        <end position="411"/>
    </location>
</feature>
<dbReference type="GO" id="GO:0005384">
    <property type="term" value="F:manganese ion transmembrane transporter activity"/>
    <property type="evidence" value="ECO:0007669"/>
    <property type="project" value="TreeGrafter"/>
</dbReference>
<feature type="transmembrane region" description="Helical" evidence="8">
    <location>
        <begin position="180"/>
        <end position="199"/>
    </location>
</feature>
<feature type="transmembrane region" description="Helical" evidence="8">
    <location>
        <begin position="149"/>
        <end position="174"/>
    </location>
</feature>
<dbReference type="GeneID" id="9830849"/>
<feature type="transmembrane region" description="Helical" evidence="8">
    <location>
        <begin position="251"/>
        <end position="276"/>
    </location>
</feature>
<dbReference type="PRINTS" id="PR00447">
    <property type="entry name" value="NATRESASSCMP"/>
</dbReference>
<protein>
    <submittedName>
        <fullName evidence="9">Natural resistance-associated macrophage like</fullName>
    </submittedName>
</protein>
<evidence type="ECO:0000256" key="4">
    <source>
        <dbReference type="ARBA" id="ARBA00022692"/>
    </source>
</evidence>
<feature type="transmembrane region" description="Helical" evidence="8">
    <location>
        <begin position="492"/>
        <end position="514"/>
    </location>
</feature>
<dbReference type="GO" id="GO:0015086">
    <property type="term" value="F:cadmium ion transmembrane transporter activity"/>
    <property type="evidence" value="ECO:0007669"/>
    <property type="project" value="TreeGrafter"/>
</dbReference>
<dbReference type="Proteomes" id="UP000009170">
    <property type="component" value="Unassembled WGS sequence"/>
</dbReference>
<dbReference type="GO" id="GO:0034755">
    <property type="term" value="P:iron ion transmembrane transport"/>
    <property type="evidence" value="ECO:0007669"/>
    <property type="project" value="TreeGrafter"/>
</dbReference>
<feature type="transmembrane region" description="Helical" evidence="8">
    <location>
        <begin position="354"/>
        <end position="377"/>
    </location>
</feature>
<feature type="transmembrane region" description="Helical" evidence="8">
    <location>
        <begin position="417"/>
        <end position="438"/>
    </location>
</feature>
<reference evidence="9 10" key="2">
    <citation type="journal article" date="2014" name="BMC Genomics">
        <title>An improved genome of the model marine alga Ostreococcus tauri unfolds by assessing Illumina de novo assemblies.</title>
        <authorList>
            <person name="Blanc-Mathieu R."/>
            <person name="Verhelst B."/>
            <person name="Derelle E."/>
            <person name="Rombauts S."/>
            <person name="Bouget F.Y."/>
            <person name="Carre I."/>
            <person name="Chateau A."/>
            <person name="Eyre-Walker A."/>
            <person name="Grimsley N."/>
            <person name="Moreau H."/>
            <person name="Piegu B."/>
            <person name="Rivals E."/>
            <person name="Schackwitz W."/>
            <person name="Van de Peer Y."/>
            <person name="Piganeau G."/>
        </authorList>
    </citation>
    <scope>NUCLEOTIDE SEQUENCE [LARGE SCALE GENOMIC DNA]</scope>
    <source>
        <strain evidence="10">OTTH 0595 / CCAP 157/2 / RCC745</strain>
    </source>
</reference>
<dbReference type="FunCoup" id="A0A096P9Y2">
    <property type="interactions" value="51"/>
</dbReference>
<dbReference type="GO" id="GO:0005886">
    <property type="term" value="C:plasma membrane"/>
    <property type="evidence" value="ECO:0007669"/>
    <property type="project" value="TreeGrafter"/>
</dbReference>
<keyword evidence="5 8" id="KW-1133">Transmembrane helix</keyword>
<feature type="transmembrane region" description="Helical" evidence="8">
    <location>
        <begin position="459"/>
        <end position="480"/>
    </location>
</feature>
<feature type="compositionally biased region" description="Basic and acidic residues" evidence="7">
    <location>
        <begin position="32"/>
        <end position="48"/>
    </location>
</feature>
<dbReference type="STRING" id="70448.A0A096P9Y2"/>
<keyword evidence="6 8" id="KW-0472">Membrane</keyword>
<dbReference type="KEGG" id="ota:OT_ostta15g01250"/>
<feature type="compositionally biased region" description="Basic and acidic residues" evidence="7">
    <location>
        <begin position="1"/>
        <end position="18"/>
    </location>
</feature>
<comment type="similarity">
    <text evidence="2">Belongs to the NRAMP (TC 2.A.55) family.</text>
</comment>
<reference evidence="10" key="1">
    <citation type="journal article" date="2006" name="Proc. Natl. Acad. Sci. U.S.A.">
        <title>Genome analysis of the smallest free-living eukaryote Ostreococcus tauri unveils many unique features.</title>
        <authorList>
            <person name="Derelle E."/>
            <person name="Ferraz C."/>
            <person name="Rombauts S."/>
            <person name="Rouze P."/>
            <person name="Worden A.Z."/>
            <person name="Robbens S."/>
            <person name="Partensky F."/>
            <person name="Degroeve S."/>
            <person name="Echeynie S."/>
            <person name="Cooke R."/>
            <person name="Saeys Y."/>
            <person name="Wuyts J."/>
            <person name="Jabbari K."/>
            <person name="Bowler C."/>
            <person name="Panaud O."/>
            <person name="Piegu B."/>
            <person name="Ball S.G."/>
            <person name="Ral J.-P."/>
            <person name="Bouget F.-Y."/>
            <person name="Piganeau G."/>
            <person name="De Baets B."/>
            <person name="Picard A."/>
            <person name="Delseny M."/>
            <person name="Demaille J."/>
            <person name="Van de Peer Y."/>
            <person name="Moreau H."/>
        </authorList>
    </citation>
    <scope>NUCLEOTIDE SEQUENCE [LARGE SCALE GENOMIC DNA]</scope>
    <source>
        <strain evidence="10">OTTH 0595 / CCAP 157/2 / RCC745</strain>
    </source>
</reference>
<evidence type="ECO:0000256" key="1">
    <source>
        <dbReference type="ARBA" id="ARBA00004141"/>
    </source>
</evidence>
<feature type="transmembrane region" description="Helical" evidence="8">
    <location>
        <begin position="297"/>
        <end position="320"/>
    </location>
</feature>
<sequence>MDRDAPREMLDRAVERSDAGAMGGETRAWTTDARRARDGDGKATAEDERAAKDTVEITGLDDDDHRFNLRTLWRFMGPGFLMCIAYVDPGNFESDLQAGVLFGYKLLWVLLWATAGGWYIQGLTIRLALATGWDLARCLREEYPDPVRYALWVISELGIIASDVPEVIGTALALKLIFSIPTWVGVVLTSMSTMVFLGLQSFGVRKLEAFMASLVGVMSLCFLAECTYVDAAVSSVTAGIIIPRLPGSTALYIAISLVGAVVMPHNLFLHSALVLSRGFVLGEKSLKMAYKYNVVESGLALSVSLFINIAVVVVAAANFAHLTDPQEKNNVRDRPLQYAPQMLKEVLGPAAKGFFAAALLASGQSSTITGTYAGQFVMDGFLELRVNPVLRAFVTRMCAIVPSLAVVLIAGDQYSESLIVISSTILAIQLPFALIPLIKFTASSNIVGPMAVKPKALRYTIALTGTIISANVILVILTVAESGLVHASLAGVFLGMIITALLGLYVVSLVWLAMRPVHQNLTARIAPRMKRPSSASEDPEDAAWTNDELLPDPNEPAVYSL</sequence>
<dbReference type="OrthoDB" id="409173at2759"/>
<dbReference type="InParanoid" id="A0A096P9Y2"/>